<comment type="caution">
    <text evidence="1">The sequence shown here is derived from an EMBL/GenBank/DDBJ whole genome shotgun (WGS) entry which is preliminary data.</text>
</comment>
<dbReference type="Pfam" id="PF20935">
    <property type="entry name" value="DUF6847"/>
    <property type="match status" value="1"/>
</dbReference>
<organism evidence="1 2">
    <name type="scientific">Corynebacterium freneyi DNF00450</name>
    <dbReference type="NCBI Taxonomy" id="1287475"/>
    <lineage>
        <taxon>Bacteria</taxon>
        <taxon>Bacillati</taxon>
        <taxon>Actinomycetota</taxon>
        <taxon>Actinomycetes</taxon>
        <taxon>Mycobacteriales</taxon>
        <taxon>Corynebacteriaceae</taxon>
        <taxon>Corynebacterium</taxon>
    </lineage>
</organism>
<dbReference type="RefSeq" id="WP_035120696.1">
    <property type="nucleotide sequence ID" value="NZ_JRNE01000032.1"/>
</dbReference>
<proteinExistence type="predicted"/>
<protein>
    <recommendedName>
        <fullName evidence="3">Septicolysin</fullName>
    </recommendedName>
</protein>
<dbReference type="AlphaFoldDB" id="A0A095ZGX2"/>
<accession>A0A095ZGX2</accession>
<sequence length="158" mass="17894">MLLSEALAARSEVADRLNEMNRRVAMVAQVQEGDDPDEDPQALIAEAERLMERFEWLVRSINATNSATAFDDGTLSDALAKRDHLLKLRRFYTSVADEAYGRRNRYSASEIRFVSTVDIQSLRKKADQAAKEHRALDTRIQQVNWATELIEADGKPAE</sequence>
<dbReference type="eggNOG" id="ENOG5032S2G">
    <property type="taxonomic scope" value="Bacteria"/>
</dbReference>
<dbReference type="NCBIfam" id="NF038048">
    <property type="entry name" value="DIP1984_fam"/>
    <property type="match status" value="1"/>
</dbReference>
<evidence type="ECO:0000313" key="1">
    <source>
        <dbReference type="EMBL" id="KGF17907.1"/>
    </source>
</evidence>
<evidence type="ECO:0008006" key="3">
    <source>
        <dbReference type="Google" id="ProtNLM"/>
    </source>
</evidence>
<reference evidence="1 2" key="1">
    <citation type="submission" date="2014-07" db="EMBL/GenBank/DDBJ databases">
        <authorList>
            <person name="McCorrison J."/>
            <person name="Sanka R."/>
            <person name="Torralba M."/>
            <person name="Gillis M."/>
            <person name="Haft D.H."/>
            <person name="Methe B."/>
            <person name="Sutton G."/>
            <person name="Nelson K.E."/>
        </authorList>
    </citation>
    <scope>NUCLEOTIDE SEQUENCE [LARGE SCALE GENOMIC DNA]</scope>
    <source>
        <strain evidence="1 2">DNF00450</strain>
    </source>
</reference>
<dbReference type="InterPro" id="IPR047741">
    <property type="entry name" value="DIP1984-like"/>
</dbReference>
<dbReference type="EMBL" id="JRNE01000032">
    <property type="protein sequence ID" value="KGF17907.1"/>
    <property type="molecule type" value="Genomic_DNA"/>
</dbReference>
<gene>
    <name evidence="1" type="ORF">HMPREF1650_03070</name>
</gene>
<name>A0A095ZGX2_9CORY</name>
<dbReference type="Proteomes" id="UP000029548">
    <property type="component" value="Unassembled WGS sequence"/>
</dbReference>
<evidence type="ECO:0000313" key="2">
    <source>
        <dbReference type="Proteomes" id="UP000029548"/>
    </source>
</evidence>
<dbReference type="CDD" id="cd12208">
    <property type="entry name" value="DIP1984-like"/>
    <property type="match status" value="1"/>
</dbReference>
<dbReference type="Gene3D" id="6.10.320.10">
    <property type="match status" value="1"/>
</dbReference>